<evidence type="ECO:0000256" key="1">
    <source>
        <dbReference type="SAM" id="MobiDB-lite"/>
    </source>
</evidence>
<protein>
    <submittedName>
        <fullName evidence="2">Uncharacterized protein</fullName>
    </submittedName>
</protein>
<dbReference type="KEGG" id="dpx:DAPPUDRAFT_242579"/>
<sequence>MTSMASTHGTALCHRCDYGARRVYASDKPMTAHNSDGGEGKKDSNGEGETAAEGDPVSSV</sequence>
<proteinExistence type="predicted"/>
<evidence type="ECO:0000313" key="2">
    <source>
        <dbReference type="EMBL" id="EFX81275.1"/>
    </source>
</evidence>
<dbReference type="AlphaFoldDB" id="E9GH01"/>
<keyword evidence="3" id="KW-1185">Reference proteome</keyword>
<dbReference type="HOGENOM" id="CLU_2944031_0_0_1"/>
<gene>
    <name evidence="2" type="ORF">DAPPUDRAFT_242579</name>
</gene>
<dbReference type="EMBL" id="GL732544">
    <property type="protein sequence ID" value="EFX81275.1"/>
    <property type="molecule type" value="Genomic_DNA"/>
</dbReference>
<feature type="region of interest" description="Disordered" evidence="1">
    <location>
        <begin position="27"/>
        <end position="60"/>
    </location>
</feature>
<name>E9GH01_DAPPU</name>
<evidence type="ECO:0000313" key="3">
    <source>
        <dbReference type="Proteomes" id="UP000000305"/>
    </source>
</evidence>
<organism evidence="2 3">
    <name type="scientific">Daphnia pulex</name>
    <name type="common">Water flea</name>
    <dbReference type="NCBI Taxonomy" id="6669"/>
    <lineage>
        <taxon>Eukaryota</taxon>
        <taxon>Metazoa</taxon>
        <taxon>Ecdysozoa</taxon>
        <taxon>Arthropoda</taxon>
        <taxon>Crustacea</taxon>
        <taxon>Branchiopoda</taxon>
        <taxon>Diplostraca</taxon>
        <taxon>Cladocera</taxon>
        <taxon>Anomopoda</taxon>
        <taxon>Daphniidae</taxon>
        <taxon>Daphnia</taxon>
    </lineage>
</organism>
<feature type="compositionally biased region" description="Basic and acidic residues" evidence="1">
    <location>
        <begin position="36"/>
        <end position="45"/>
    </location>
</feature>
<dbReference type="Proteomes" id="UP000000305">
    <property type="component" value="Unassembled WGS sequence"/>
</dbReference>
<accession>E9GH01</accession>
<reference evidence="2 3" key="1">
    <citation type="journal article" date="2011" name="Science">
        <title>The ecoresponsive genome of Daphnia pulex.</title>
        <authorList>
            <person name="Colbourne J.K."/>
            <person name="Pfrender M.E."/>
            <person name="Gilbert D."/>
            <person name="Thomas W.K."/>
            <person name="Tucker A."/>
            <person name="Oakley T.H."/>
            <person name="Tokishita S."/>
            <person name="Aerts A."/>
            <person name="Arnold G.J."/>
            <person name="Basu M.K."/>
            <person name="Bauer D.J."/>
            <person name="Caceres C.E."/>
            <person name="Carmel L."/>
            <person name="Casola C."/>
            <person name="Choi J.H."/>
            <person name="Detter J.C."/>
            <person name="Dong Q."/>
            <person name="Dusheyko S."/>
            <person name="Eads B.D."/>
            <person name="Frohlich T."/>
            <person name="Geiler-Samerotte K.A."/>
            <person name="Gerlach D."/>
            <person name="Hatcher P."/>
            <person name="Jogdeo S."/>
            <person name="Krijgsveld J."/>
            <person name="Kriventseva E.V."/>
            <person name="Kultz D."/>
            <person name="Laforsch C."/>
            <person name="Lindquist E."/>
            <person name="Lopez J."/>
            <person name="Manak J.R."/>
            <person name="Muller J."/>
            <person name="Pangilinan J."/>
            <person name="Patwardhan R.P."/>
            <person name="Pitluck S."/>
            <person name="Pritham E.J."/>
            <person name="Rechtsteiner A."/>
            <person name="Rho M."/>
            <person name="Rogozin I.B."/>
            <person name="Sakarya O."/>
            <person name="Salamov A."/>
            <person name="Schaack S."/>
            <person name="Shapiro H."/>
            <person name="Shiga Y."/>
            <person name="Skalitzky C."/>
            <person name="Smith Z."/>
            <person name="Souvorov A."/>
            <person name="Sung W."/>
            <person name="Tang Z."/>
            <person name="Tsuchiya D."/>
            <person name="Tu H."/>
            <person name="Vos H."/>
            <person name="Wang M."/>
            <person name="Wolf Y.I."/>
            <person name="Yamagata H."/>
            <person name="Yamada T."/>
            <person name="Ye Y."/>
            <person name="Shaw J.R."/>
            <person name="Andrews J."/>
            <person name="Crease T.J."/>
            <person name="Tang H."/>
            <person name="Lucas S.M."/>
            <person name="Robertson H.M."/>
            <person name="Bork P."/>
            <person name="Koonin E.V."/>
            <person name="Zdobnov E.M."/>
            <person name="Grigoriev I.V."/>
            <person name="Lynch M."/>
            <person name="Boore J.L."/>
        </authorList>
    </citation>
    <scope>NUCLEOTIDE SEQUENCE [LARGE SCALE GENOMIC DNA]</scope>
</reference>
<dbReference type="InParanoid" id="E9GH01"/>